<evidence type="ECO:0000259" key="2">
    <source>
        <dbReference type="Pfam" id="PF14219"/>
    </source>
</evidence>
<feature type="transmembrane region" description="Helical" evidence="1">
    <location>
        <begin position="46"/>
        <end position="70"/>
    </location>
</feature>
<dbReference type="Pfam" id="PF14219">
    <property type="entry name" value="DUF4328"/>
    <property type="match status" value="1"/>
</dbReference>
<accession>A0ABP9BLR7</accession>
<evidence type="ECO:0000256" key="1">
    <source>
        <dbReference type="SAM" id="Phobius"/>
    </source>
</evidence>
<keyword evidence="4" id="KW-1185">Reference proteome</keyword>
<keyword evidence="1" id="KW-1133">Transmembrane helix</keyword>
<feature type="domain" description="DUF4328" evidence="2">
    <location>
        <begin position="38"/>
        <end position="192"/>
    </location>
</feature>
<dbReference type="EMBL" id="BAABJV010000032">
    <property type="protein sequence ID" value="GAA4797225.1"/>
    <property type="molecule type" value="Genomic_DNA"/>
</dbReference>
<dbReference type="Proteomes" id="UP001501147">
    <property type="component" value="Unassembled WGS sequence"/>
</dbReference>
<feature type="transmembrane region" description="Helical" evidence="1">
    <location>
        <begin position="163"/>
        <end position="188"/>
    </location>
</feature>
<reference evidence="4" key="1">
    <citation type="journal article" date="2019" name="Int. J. Syst. Evol. Microbiol.">
        <title>The Global Catalogue of Microorganisms (GCM) 10K type strain sequencing project: providing services to taxonomists for standard genome sequencing and annotation.</title>
        <authorList>
            <consortium name="The Broad Institute Genomics Platform"/>
            <consortium name="The Broad Institute Genome Sequencing Center for Infectious Disease"/>
            <person name="Wu L."/>
            <person name="Ma J."/>
        </authorList>
    </citation>
    <scope>NUCLEOTIDE SEQUENCE [LARGE SCALE GENOMIC DNA]</scope>
    <source>
        <strain evidence="4">JCM 18324</strain>
    </source>
</reference>
<sequence>MILLLLVAVADIASIMATLNMRRLVAGVLDDGFVAFPEADAEFADALMAATSFASIVFVLATIVVFIIWFHRVRCNAGVFATDWFTNGTGMAVGSWFIPIGNLWIPRRVAVETWTASRADHLAPSRHEPTTLVNAWWTAWLITICLGRVASRLYDRAETADEIVSAADLLVAAGVTNIVAAVLAILFVRRLTHMQHTKALALSQTPRTV</sequence>
<name>A0ABP9BLR7_9ACTN</name>
<organism evidence="3 4">
    <name type="scientific">Streptomyces sanyensis</name>
    <dbReference type="NCBI Taxonomy" id="568869"/>
    <lineage>
        <taxon>Bacteria</taxon>
        <taxon>Bacillati</taxon>
        <taxon>Actinomycetota</taxon>
        <taxon>Actinomycetes</taxon>
        <taxon>Kitasatosporales</taxon>
        <taxon>Streptomycetaceae</taxon>
        <taxon>Streptomyces</taxon>
    </lineage>
</organism>
<evidence type="ECO:0000313" key="4">
    <source>
        <dbReference type="Proteomes" id="UP001501147"/>
    </source>
</evidence>
<keyword evidence="1" id="KW-0812">Transmembrane</keyword>
<gene>
    <name evidence="3" type="ORF">GCM10023329_57790</name>
</gene>
<feature type="transmembrane region" description="Helical" evidence="1">
    <location>
        <begin position="132"/>
        <end position="151"/>
    </location>
</feature>
<evidence type="ECO:0000313" key="3">
    <source>
        <dbReference type="EMBL" id="GAA4797225.1"/>
    </source>
</evidence>
<protein>
    <recommendedName>
        <fullName evidence="2">DUF4328 domain-containing protein</fullName>
    </recommendedName>
</protein>
<comment type="caution">
    <text evidence="3">The sequence shown here is derived from an EMBL/GenBank/DDBJ whole genome shotgun (WGS) entry which is preliminary data.</text>
</comment>
<keyword evidence="1" id="KW-0472">Membrane</keyword>
<dbReference type="InterPro" id="IPR025565">
    <property type="entry name" value="DUF4328"/>
</dbReference>
<proteinExistence type="predicted"/>